<evidence type="ECO:0000259" key="2">
    <source>
        <dbReference type="PROSITE" id="PS50172"/>
    </source>
</evidence>
<dbReference type="SMART" id="SM00292">
    <property type="entry name" value="BRCT"/>
    <property type="match status" value="3"/>
</dbReference>
<proteinExistence type="predicted"/>
<feature type="compositionally biased region" description="Polar residues" evidence="1">
    <location>
        <begin position="300"/>
        <end position="312"/>
    </location>
</feature>
<dbReference type="CDD" id="cd17716">
    <property type="entry name" value="BRCT_microcephalin_rpt1"/>
    <property type="match status" value="1"/>
</dbReference>
<evidence type="ECO:0000313" key="4">
    <source>
        <dbReference type="Proteomes" id="UP000716291"/>
    </source>
</evidence>
<dbReference type="Proteomes" id="UP000716291">
    <property type="component" value="Unassembled WGS sequence"/>
</dbReference>
<dbReference type="Pfam" id="PF12738">
    <property type="entry name" value="PTCB-BRCT"/>
    <property type="match status" value="1"/>
</dbReference>
<reference evidence="3" key="1">
    <citation type="journal article" date="2020" name="Microb. Genom.">
        <title>Genetic diversity of clinical and environmental Mucorales isolates obtained from an investigation of mucormycosis cases among solid organ transplant recipients.</title>
        <authorList>
            <person name="Nguyen M.H."/>
            <person name="Kaul D."/>
            <person name="Muto C."/>
            <person name="Cheng S.J."/>
            <person name="Richter R.A."/>
            <person name="Bruno V.M."/>
            <person name="Liu G."/>
            <person name="Beyhan S."/>
            <person name="Sundermann A.J."/>
            <person name="Mounaud S."/>
            <person name="Pasculle A.W."/>
            <person name="Nierman W.C."/>
            <person name="Driscoll E."/>
            <person name="Cumbie R."/>
            <person name="Clancy C.J."/>
            <person name="Dupont C.L."/>
        </authorList>
    </citation>
    <scope>NUCLEOTIDE SEQUENCE</scope>
    <source>
        <strain evidence="3">GL11</strain>
    </source>
</reference>
<dbReference type="CDD" id="cd17736">
    <property type="entry name" value="BRCT_microcephalin_rpt2"/>
    <property type="match status" value="1"/>
</dbReference>
<dbReference type="InterPro" id="IPR022047">
    <property type="entry name" value="Microcephalin-like"/>
</dbReference>
<sequence length="528" mass="59417">MTPPRLSSRLSNKGNISQSTINKFLVTTTSLADQHKKVQQQQPPTAPETKHATPDNKILEGVVACLDVRTEDGDDVSQNFERALQSMGAKTRRTFSDSCTHLIFKNGSPATIKKALSKNVHIINLLWISRCKKEGKRLSEKDFIIERPQSLVLAAKKRRKSMEPSKVRALGADHPVSSGDSSPTEDLYELRNQRLEEERRKTIGVPSWKRRQISTEGSVKRMVFEPFVDEEEEEYKHKTRLSLPLSVEASRHIALKRAKPAPVAPSPEMKEHIKARFSIGQKVEEGLENNKERMISLFPSISTTPSQVSTTPIRRKRRLTGNATPRQPIEPIPSPSLSASSIPSFNPQPVLVTKSTIVFTSLTSAERNKYEGIIKSLGTYKVVAEVDERTTHVIVGSPRRTKSVALGLVKGLWILSPEWLMASKENGKYVAEDEYELLKWYPRANIARQRLPFMPSTTCIKVNSVSAGKEFTEQLVRLAGGHVVKEMEEANVVISNEPLQIDKIVVSESWLYESIEQWTYLSTEKFTL</sequence>
<dbReference type="InterPro" id="IPR001357">
    <property type="entry name" value="BRCT_dom"/>
</dbReference>
<dbReference type="PANTHER" id="PTHR14625:SF3">
    <property type="entry name" value="MICROCEPHALIN"/>
    <property type="match status" value="1"/>
</dbReference>
<organism evidence="3 4">
    <name type="scientific">Rhizopus oryzae</name>
    <name type="common">Mucormycosis agent</name>
    <name type="synonym">Rhizopus arrhizus var. delemar</name>
    <dbReference type="NCBI Taxonomy" id="64495"/>
    <lineage>
        <taxon>Eukaryota</taxon>
        <taxon>Fungi</taxon>
        <taxon>Fungi incertae sedis</taxon>
        <taxon>Mucoromycota</taxon>
        <taxon>Mucoromycotina</taxon>
        <taxon>Mucoromycetes</taxon>
        <taxon>Mucorales</taxon>
        <taxon>Mucorineae</taxon>
        <taxon>Rhizopodaceae</taxon>
        <taxon>Rhizopus</taxon>
    </lineage>
</organism>
<dbReference type="PANTHER" id="PTHR14625">
    <property type="entry name" value="MICROCEPHALIN"/>
    <property type="match status" value="1"/>
</dbReference>
<evidence type="ECO:0000256" key="1">
    <source>
        <dbReference type="SAM" id="MobiDB-lite"/>
    </source>
</evidence>
<feature type="domain" description="BRCT" evidence="2">
    <location>
        <begin position="354"/>
        <end position="437"/>
    </location>
</feature>
<feature type="region of interest" description="Disordered" evidence="1">
    <location>
        <begin position="162"/>
        <end position="185"/>
    </location>
</feature>
<feature type="domain" description="BRCT" evidence="2">
    <location>
        <begin position="54"/>
        <end position="145"/>
    </location>
</feature>
<dbReference type="InterPro" id="IPR036420">
    <property type="entry name" value="BRCT_dom_sf"/>
</dbReference>
<dbReference type="AlphaFoldDB" id="A0A9P6XJ65"/>
<name>A0A9P6XJ65_RHIOR</name>
<protein>
    <recommendedName>
        <fullName evidence="2">BRCT domain-containing protein</fullName>
    </recommendedName>
</protein>
<dbReference type="SUPFAM" id="SSF52113">
    <property type="entry name" value="BRCT domain"/>
    <property type="match status" value="3"/>
</dbReference>
<accession>A0A9P6XJ65</accession>
<comment type="caution">
    <text evidence="3">The sequence shown here is derived from an EMBL/GenBank/DDBJ whole genome shotgun (WGS) entry which is preliminary data.</text>
</comment>
<feature type="region of interest" description="Disordered" evidence="1">
    <location>
        <begin position="300"/>
        <end position="339"/>
    </location>
</feature>
<feature type="region of interest" description="Disordered" evidence="1">
    <location>
        <begin position="35"/>
        <end position="54"/>
    </location>
</feature>
<dbReference type="EMBL" id="JAANQT010000059">
    <property type="protein sequence ID" value="KAG1315196.1"/>
    <property type="molecule type" value="Genomic_DNA"/>
</dbReference>
<dbReference type="Gene3D" id="3.40.50.10190">
    <property type="entry name" value="BRCT domain"/>
    <property type="match status" value="3"/>
</dbReference>
<dbReference type="GO" id="GO:0000278">
    <property type="term" value="P:mitotic cell cycle"/>
    <property type="evidence" value="ECO:0007669"/>
    <property type="project" value="TreeGrafter"/>
</dbReference>
<feature type="domain" description="BRCT" evidence="2">
    <location>
        <begin position="473"/>
        <end position="528"/>
    </location>
</feature>
<keyword evidence="4" id="KW-1185">Reference proteome</keyword>
<dbReference type="PROSITE" id="PS50172">
    <property type="entry name" value="BRCT"/>
    <property type="match status" value="3"/>
</dbReference>
<evidence type="ECO:0000313" key="3">
    <source>
        <dbReference type="EMBL" id="KAG1315196.1"/>
    </source>
</evidence>
<gene>
    <name evidence="3" type="ORF">G6F64_000873</name>
</gene>
<dbReference type="CDD" id="cd17751">
    <property type="entry name" value="BRCT_microcephalin_rpt3"/>
    <property type="match status" value="1"/>
</dbReference>
<dbReference type="Pfam" id="PF00533">
    <property type="entry name" value="BRCT"/>
    <property type="match status" value="1"/>
</dbReference>